<keyword evidence="3" id="KW-0862">Zinc</keyword>
<evidence type="ECO:0000256" key="4">
    <source>
        <dbReference type="ARBA" id="ARBA00023015"/>
    </source>
</evidence>
<dbReference type="Gene3D" id="1.10.10.10">
    <property type="entry name" value="Winged helix-like DNA-binding domain superfamily/Winged helix DNA-binding domain"/>
    <property type="match status" value="1"/>
</dbReference>
<keyword evidence="5" id="KW-0238">DNA-binding</keyword>
<evidence type="ECO:0000313" key="7">
    <source>
        <dbReference type="EMBL" id="MBT1071773.1"/>
    </source>
</evidence>
<evidence type="ECO:0000313" key="8">
    <source>
        <dbReference type="Proteomes" id="UP000784128"/>
    </source>
</evidence>
<dbReference type="InterPro" id="IPR002481">
    <property type="entry name" value="FUR"/>
</dbReference>
<dbReference type="RefSeq" id="WP_214297899.1">
    <property type="nucleotide sequence ID" value="NZ_JAHDYS010000006.1"/>
</dbReference>
<sequence length="154" mass="17209">MMDRLQAHQILKDLKLKITPKRVEVIGCLADEPSFLSADQVWHRLKPRLSQIGLPTVYRILDELSEAGVVSRIFMADRKQYYFLCPNPEHHHHFVCEACRQVEDVELCGFDAVARDLSARSGARVTSHILQINGICAACSLAAEAAPGKELTAK</sequence>
<name>A0ABS5U7Z5_9BACT</name>
<protein>
    <submittedName>
        <fullName evidence="7">Transcriptional repressor</fullName>
    </submittedName>
</protein>
<dbReference type="Proteomes" id="UP000784128">
    <property type="component" value="Unassembled WGS sequence"/>
</dbReference>
<dbReference type="SUPFAM" id="SSF46785">
    <property type="entry name" value="Winged helix' DNA-binding domain"/>
    <property type="match status" value="1"/>
</dbReference>
<dbReference type="Pfam" id="PF01475">
    <property type="entry name" value="FUR"/>
    <property type="match status" value="1"/>
</dbReference>
<dbReference type="EMBL" id="JAHDYS010000006">
    <property type="protein sequence ID" value="MBT1071773.1"/>
    <property type="molecule type" value="Genomic_DNA"/>
</dbReference>
<evidence type="ECO:0000256" key="3">
    <source>
        <dbReference type="ARBA" id="ARBA00022833"/>
    </source>
</evidence>
<evidence type="ECO:0000256" key="6">
    <source>
        <dbReference type="ARBA" id="ARBA00023163"/>
    </source>
</evidence>
<evidence type="ECO:0000256" key="2">
    <source>
        <dbReference type="ARBA" id="ARBA00022491"/>
    </source>
</evidence>
<dbReference type="InterPro" id="IPR036390">
    <property type="entry name" value="WH_DNA-bd_sf"/>
</dbReference>
<comment type="similarity">
    <text evidence="1">Belongs to the Fur family.</text>
</comment>
<dbReference type="PANTHER" id="PTHR33202:SF7">
    <property type="entry name" value="FERRIC UPTAKE REGULATION PROTEIN"/>
    <property type="match status" value="1"/>
</dbReference>
<reference evidence="7 8" key="1">
    <citation type="submission" date="2021-05" db="EMBL/GenBank/DDBJ databases">
        <title>The draft genome of Geobacter chapellei DSM 13688.</title>
        <authorList>
            <person name="Xu Z."/>
            <person name="Masuda Y."/>
            <person name="Itoh H."/>
            <person name="Senoo K."/>
        </authorList>
    </citation>
    <scope>NUCLEOTIDE SEQUENCE [LARGE SCALE GENOMIC DNA]</scope>
    <source>
        <strain evidence="7 8">DSM 13688</strain>
    </source>
</reference>
<dbReference type="InterPro" id="IPR043135">
    <property type="entry name" value="Fur_C"/>
</dbReference>
<dbReference type="PANTHER" id="PTHR33202">
    <property type="entry name" value="ZINC UPTAKE REGULATION PROTEIN"/>
    <property type="match status" value="1"/>
</dbReference>
<keyword evidence="2" id="KW-0678">Repressor</keyword>
<keyword evidence="8" id="KW-1185">Reference proteome</keyword>
<evidence type="ECO:0000256" key="5">
    <source>
        <dbReference type="ARBA" id="ARBA00023125"/>
    </source>
</evidence>
<gene>
    <name evidence="7" type="ORF">KJB30_08260</name>
</gene>
<keyword evidence="6" id="KW-0804">Transcription</keyword>
<dbReference type="CDD" id="cd07153">
    <property type="entry name" value="Fur_like"/>
    <property type="match status" value="1"/>
</dbReference>
<keyword evidence="4" id="KW-0805">Transcription regulation</keyword>
<proteinExistence type="inferred from homology"/>
<organism evidence="7 8">
    <name type="scientific">Pelotalea chapellei</name>
    <dbReference type="NCBI Taxonomy" id="44671"/>
    <lineage>
        <taxon>Bacteria</taxon>
        <taxon>Pseudomonadati</taxon>
        <taxon>Thermodesulfobacteriota</taxon>
        <taxon>Desulfuromonadia</taxon>
        <taxon>Geobacterales</taxon>
        <taxon>Geobacteraceae</taxon>
        <taxon>Pelotalea</taxon>
    </lineage>
</organism>
<dbReference type="InterPro" id="IPR036388">
    <property type="entry name" value="WH-like_DNA-bd_sf"/>
</dbReference>
<dbReference type="Gene3D" id="3.30.1490.190">
    <property type="match status" value="1"/>
</dbReference>
<accession>A0ABS5U7Z5</accession>
<comment type="caution">
    <text evidence="7">The sequence shown here is derived from an EMBL/GenBank/DDBJ whole genome shotgun (WGS) entry which is preliminary data.</text>
</comment>
<evidence type="ECO:0000256" key="1">
    <source>
        <dbReference type="ARBA" id="ARBA00007957"/>
    </source>
</evidence>